<feature type="compositionally biased region" description="Low complexity" evidence="8">
    <location>
        <begin position="439"/>
        <end position="456"/>
    </location>
</feature>
<keyword evidence="3 9" id="KW-0812">Transmembrane</keyword>
<evidence type="ECO:0000313" key="12">
    <source>
        <dbReference type="EMBL" id="KAA0146051.1"/>
    </source>
</evidence>
<gene>
    <name evidence="12" type="ORF">FNF31_07868</name>
</gene>
<dbReference type="InterPro" id="IPR003439">
    <property type="entry name" value="ABC_transporter-like_ATP-bd"/>
</dbReference>
<proteinExistence type="predicted"/>
<evidence type="ECO:0000256" key="5">
    <source>
        <dbReference type="ARBA" id="ARBA00022840"/>
    </source>
</evidence>
<evidence type="ECO:0000259" key="10">
    <source>
        <dbReference type="PROSITE" id="PS50893"/>
    </source>
</evidence>
<dbReference type="CDD" id="cd18579">
    <property type="entry name" value="ABC_6TM_ABCC_D1"/>
    <property type="match status" value="1"/>
</dbReference>
<sequence length="1609" mass="169802">MAESASGTPVPATKMATNLEASASCWSKACFHYLNPLLKLGSSKALESEDIGPPLTIDEAKVLNARLDRFWNDQKARSKTPSLGWALYYTLGPWRLYLGMGLMMITAATQIAPSVLLDQLVSHFEGTTLLDTATLWVMVSLMLVLPIAGGLAAAHAGAILSRVGMHLKTALISTIYRKSLVFRNDGRFSSGEVQNLMSIDAQQLLRFALFAPLVATAPIQIVVCLYLITLQVGQSAWAGIGFLLCLVPVNVVIFTFAKSLRKALLAQTDARVKLMTEILQGIRVIKFFTWEGPMVEKVSRIRARELVVVKKVAYVLAIGFSLVLLSAPVLLPIIVFADYTARGFTLTAAKAFTTIALFGALRFSFAFLPMVLLAWAQAAISIGRIGRFLLAPNMVMPDVSSDEAYPIQLEDASFKWPSAADTEAEEAKAAAPKKRGCCGRPARPSAAGAADAKQGAKKGGSPAGASGGKKDGKQHASAAEISKALRDAEDDAANGGGCCGEAQFLRLRLDTEPLSDPAWQKKDSTLPDPASTASASAAAPSPTKIAPVDKDPPTPAAAADGSADADDVVAEAATEAANAAIDATEMSAGGPPCEPERAVTPASLPEDETAGATAAASGAADAAAAAADADAAAAAKEEAATAARNAQAQVRGASLRIRKGELIAIVGRVGSGKSTLLQGMMGEVPRTGGKVQRAQRVAYVPQAAWITNETVRENILCGEPCDEARLDRAIKVSQLEPDLEQLPRGILTLIGERGVSLSGGQKQRISLARAVYADVSVVLMDDPLSAVDAHVGAALFSGLVCGALAGTTRVLATNALQYLDECDRVVVIENGEIMTEGPPAEVKASAAFRRTAAAIEEHVERLRRASSADEATEEEIEAAAKAVERARSASAGAGAGPPAGLAAAATAATATATAAATDGKAAPSTDVAVVDMKSGPADPASGAAPADPTALPVVAPAATEGGKPAAAAPAGTAAGGAGDAAAGTRTKESRETGAVASDAYWYYLMSGGISYAFLIVAVQLLSRASELGTSFWVSYWADETLRFPLTTDATYFLNMYALIGCVGVLFITMRACFIAECRVRASYILHERLLRHVVRGPAAWFDDTPVGRILNRFAGDMEKVDEQLPPTISQLLGTLVSVVGSIIAIAITSNGILLIALVPLLFFYYRVQHWFRRSSTELQRVESVTRSPIFVAFDSTLDGLSSIRAYNREAAFTRRSDAAIDLNSVPYLTLQVASQWLAMRLDTIGALLAFGVAAVAAATTNFIPAGWVGIGLSTALEMTAFLKHSVRMLAQAETMMNGVERVKEFSEDTPVEGKLVFTKADLAKDPSAVEPEAAWPSEGALAFENVRMRYGLPGRQGPEVLKGLSFSIPARAKVGLVGRTGSGKSSCSMALFRLVELSGGRIVLDGQDISKISLGRLRSSLAIVPQDPVLFSPSVRVNLDPFRKHTDAALRRALAMVELDGKLGLDDEVAEGGSNLSQGTRQLICIARAILRRPRVLIMDEATASVDERTDEVVQRAMREAFRDATVLVIAHRLRTIADSDYVVVLEGGNVAQFDHPERLLDDKERYPESLFRDLVSQTREQSDDIYRLAREAGAKRAGAGAASKTASA</sequence>
<feature type="region of interest" description="Disordered" evidence="8">
    <location>
        <begin position="424"/>
        <end position="479"/>
    </location>
</feature>
<dbReference type="SUPFAM" id="SSF52540">
    <property type="entry name" value="P-loop containing nucleoside triphosphate hydrolases"/>
    <property type="match status" value="2"/>
</dbReference>
<evidence type="ECO:0000256" key="3">
    <source>
        <dbReference type="ARBA" id="ARBA00022692"/>
    </source>
</evidence>
<dbReference type="InterPro" id="IPR044746">
    <property type="entry name" value="ABCC_6TM_D1"/>
</dbReference>
<dbReference type="InterPro" id="IPR017871">
    <property type="entry name" value="ABC_transporter-like_CS"/>
</dbReference>
<feature type="domain" description="ABC transporter" evidence="10">
    <location>
        <begin position="1341"/>
        <end position="1573"/>
    </location>
</feature>
<feature type="transmembrane region" description="Helical" evidence="9">
    <location>
        <begin position="1000"/>
        <end position="1021"/>
    </location>
</feature>
<dbReference type="SUPFAM" id="SSF90123">
    <property type="entry name" value="ABC transporter transmembrane region"/>
    <property type="match status" value="2"/>
</dbReference>
<feature type="transmembrane region" description="Helical" evidence="9">
    <location>
        <begin position="1132"/>
        <end position="1165"/>
    </location>
</feature>
<evidence type="ECO:0000256" key="4">
    <source>
        <dbReference type="ARBA" id="ARBA00022741"/>
    </source>
</evidence>
<feature type="transmembrane region" description="Helical" evidence="9">
    <location>
        <begin position="312"/>
        <end position="335"/>
    </location>
</feature>
<feature type="region of interest" description="Disordered" evidence="8">
    <location>
        <begin position="961"/>
        <end position="989"/>
    </location>
</feature>
<dbReference type="Gene3D" id="3.40.50.300">
    <property type="entry name" value="P-loop containing nucleotide triphosphate hydrolases"/>
    <property type="match status" value="2"/>
</dbReference>
<dbReference type="PANTHER" id="PTHR24223:SF415">
    <property type="entry name" value="FI20190P1"/>
    <property type="match status" value="1"/>
</dbReference>
<feature type="domain" description="ABC transporter" evidence="10">
    <location>
        <begin position="635"/>
        <end position="855"/>
    </location>
</feature>
<dbReference type="GO" id="GO:0140359">
    <property type="term" value="F:ABC-type transporter activity"/>
    <property type="evidence" value="ECO:0007669"/>
    <property type="project" value="InterPro"/>
</dbReference>
<dbReference type="CDD" id="cd03244">
    <property type="entry name" value="ABCC_MRP_domain2"/>
    <property type="match status" value="1"/>
</dbReference>
<evidence type="ECO:0000256" key="1">
    <source>
        <dbReference type="ARBA" id="ARBA00004141"/>
    </source>
</evidence>
<feature type="transmembrane region" description="Helical" evidence="9">
    <location>
        <begin position="136"/>
        <end position="160"/>
    </location>
</feature>
<dbReference type="SMART" id="SM00382">
    <property type="entry name" value="AAA"/>
    <property type="match status" value="2"/>
</dbReference>
<dbReference type="EMBL" id="VLTM01000204">
    <property type="protein sequence ID" value="KAA0146051.1"/>
    <property type="molecule type" value="Genomic_DNA"/>
</dbReference>
<dbReference type="Pfam" id="PF00664">
    <property type="entry name" value="ABC_membrane"/>
    <property type="match status" value="2"/>
</dbReference>
<feature type="compositionally biased region" description="Low complexity" evidence="8">
    <location>
        <begin position="961"/>
        <end position="972"/>
    </location>
</feature>
<evidence type="ECO:0000256" key="7">
    <source>
        <dbReference type="ARBA" id="ARBA00023136"/>
    </source>
</evidence>
<comment type="subcellular location">
    <subcellularLocation>
        <location evidence="1">Membrane</location>
        <topology evidence="1">Multi-pass membrane protein</topology>
    </subcellularLocation>
</comment>
<protein>
    <submittedName>
        <fullName evidence="12">Uncharacterized protein</fullName>
    </submittedName>
</protein>
<dbReference type="InterPro" id="IPR050173">
    <property type="entry name" value="ABC_transporter_C-like"/>
</dbReference>
<dbReference type="PANTHER" id="PTHR24223">
    <property type="entry name" value="ATP-BINDING CASSETTE SUB-FAMILY C"/>
    <property type="match status" value="1"/>
</dbReference>
<dbReference type="PROSITE" id="PS00211">
    <property type="entry name" value="ABC_TRANSPORTER_1"/>
    <property type="match status" value="1"/>
</dbReference>
<evidence type="ECO:0000256" key="2">
    <source>
        <dbReference type="ARBA" id="ARBA00022448"/>
    </source>
</evidence>
<name>A0A5A8C2H7_CAFRO</name>
<evidence type="ECO:0000256" key="6">
    <source>
        <dbReference type="ARBA" id="ARBA00022989"/>
    </source>
</evidence>
<dbReference type="Gene3D" id="1.20.1560.10">
    <property type="entry name" value="ABC transporter type 1, transmembrane domain"/>
    <property type="match status" value="2"/>
</dbReference>
<feature type="transmembrane region" description="Helical" evidence="9">
    <location>
        <begin position="207"/>
        <end position="229"/>
    </location>
</feature>
<feature type="domain" description="ABC transmembrane type-1" evidence="11">
    <location>
        <begin position="98"/>
        <end position="377"/>
    </location>
</feature>
<dbReference type="CDD" id="cd03250">
    <property type="entry name" value="ABCC_MRP_domain1"/>
    <property type="match status" value="1"/>
</dbReference>
<feature type="compositionally biased region" description="Low complexity" evidence="8">
    <location>
        <begin position="526"/>
        <end position="546"/>
    </location>
</feature>
<dbReference type="Pfam" id="PF00005">
    <property type="entry name" value="ABC_tran"/>
    <property type="match status" value="2"/>
</dbReference>
<dbReference type="Proteomes" id="UP000325113">
    <property type="component" value="Unassembled WGS sequence"/>
</dbReference>
<keyword evidence="2" id="KW-0813">Transport</keyword>
<dbReference type="FunFam" id="1.20.1560.10:FF:000010">
    <property type="entry name" value="Multidrug resistance-associated ABC transporter"/>
    <property type="match status" value="1"/>
</dbReference>
<accession>A0A5A8C2H7</accession>
<dbReference type="GO" id="GO:0016020">
    <property type="term" value="C:membrane"/>
    <property type="evidence" value="ECO:0007669"/>
    <property type="project" value="UniProtKB-SubCell"/>
</dbReference>
<dbReference type="InterPro" id="IPR027417">
    <property type="entry name" value="P-loop_NTPase"/>
</dbReference>
<dbReference type="PROSITE" id="PS50929">
    <property type="entry name" value="ABC_TM1F"/>
    <property type="match status" value="2"/>
</dbReference>
<organism evidence="12 13">
    <name type="scientific">Cafeteria roenbergensis</name>
    <name type="common">Marine flagellate</name>
    <dbReference type="NCBI Taxonomy" id="33653"/>
    <lineage>
        <taxon>Eukaryota</taxon>
        <taxon>Sar</taxon>
        <taxon>Stramenopiles</taxon>
        <taxon>Bigyra</taxon>
        <taxon>Opalozoa</taxon>
        <taxon>Bicosoecida</taxon>
        <taxon>Cafeteriaceae</taxon>
        <taxon>Cafeteria</taxon>
    </lineage>
</organism>
<dbReference type="InterPro" id="IPR036640">
    <property type="entry name" value="ABC1_TM_sf"/>
</dbReference>
<dbReference type="FunFam" id="3.40.50.300:FF:000997">
    <property type="entry name" value="Multidrug resistance-associated protein 1"/>
    <property type="match status" value="1"/>
</dbReference>
<evidence type="ECO:0000256" key="8">
    <source>
        <dbReference type="SAM" id="MobiDB-lite"/>
    </source>
</evidence>
<keyword evidence="5" id="KW-0067">ATP-binding</keyword>
<feature type="transmembrane region" description="Helical" evidence="9">
    <location>
        <begin position="96"/>
        <end position="116"/>
    </location>
</feature>
<evidence type="ECO:0000259" key="11">
    <source>
        <dbReference type="PROSITE" id="PS50929"/>
    </source>
</evidence>
<feature type="transmembrane region" description="Helical" evidence="9">
    <location>
        <begin position="235"/>
        <end position="257"/>
    </location>
</feature>
<dbReference type="GO" id="GO:0005524">
    <property type="term" value="F:ATP binding"/>
    <property type="evidence" value="ECO:0007669"/>
    <property type="project" value="UniProtKB-KW"/>
</dbReference>
<feature type="region of interest" description="Disordered" evidence="8">
    <location>
        <begin position="515"/>
        <end position="567"/>
    </location>
</feature>
<dbReference type="InterPro" id="IPR003593">
    <property type="entry name" value="AAA+_ATPase"/>
</dbReference>
<keyword evidence="6 9" id="KW-1133">Transmembrane helix</keyword>
<feature type="region of interest" description="Disordered" evidence="8">
    <location>
        <begin position="584"/>
        <end position="610"/>
    </location>
</feature>
<dbReference type="InterPro" id="IPR044726">
    <property type="entry name" value="ABCC_6TM_D2"/>
</dbReference>
<evidence type="ECO:0000313" key="13">
    <source>
        <dbReference type="Proteomes" id="UP000325113"/>
    </source>
</evidence>
<dbReference type="FunFam" id="3.40.50.300:FF:000163">
    <property type="entry name" value="Multidrug resistance-associated protein member 4"/>
    <property type="match status" value="1"/>
</dbReference>
<dbReference type="InterPro" id="IPR011527">
    <property type="entry name" value="ABC1_TM_dom"/>
</dbReference>
<feature type="compositionally biased region" description="Gly residues" evidence="8">
    <location>
        <begin position="457"/>
        <end position="467"/>
    </location>
</feature>
<feature type="domain" description="ABC transmembrane type-1" evidence="11">
    <location>
        <begin position="1013"/>
        <end position="1294"/>
    </location>
</feature>
<feature type="transmembrane region" description="Helical" evidence="9">
    <location>
        <begin position="355"/>
        <end position="376"/>
    </location>
</feature>
<keyword evidence="4" id="KW-0547">Nucleotide-binding</keyword>
<comment type="caution">
    <text evidence="12">The sequence shown here is derived from an EMBL/GenBank/DDBJ whole genome shotgun (WGS) entry which is preliminary data.</text>
</comment>
<dbReference type="GO" id="GO:0016887">
    <property type="term" value="F:ATP hydrolysis activity"/>
    <property type="evidence" value="ECO:0007669"/>
    <property type="project" value="InterPro"/>
</dbReference>
<evidence type="ECO:0000256" key="9">
    <source>
        <dbReference type="SAM" id="Phobius"/>
    </source>
</evidence>
<dbReference type="PROSITE" id="PS50893">
    <property type="entry name" value="ABC_TRANSPORTER_2"/>
    <property type="match status" value="2"/>
</dbReference>
<feature type="transmembrane region" description="Helical" evidence="9">
    <location>
        <begin position="1051"/>
        <end position="1073"/>
    </location>
</feature>
<reference evidence="12 13" key="1">
    <citation type="submission" date="2019-07" db="EMBL/GenBank/DDBJ databases">
        <title>Genomes of Cafeteria roenbergensis.</title>
        <authorList>
            <person name="Fischer M.G."/>
            <person name="Hackl T."/>
            <person name="Roman M."/>
        </authorList>
    </citation>
    <scope>NUCLEOTIDE SEQUENCE [LARGE SCALE GENOMIC DNA]</scope>
    <source>
        <strain evidence="12 13">Cflag</strain>
    </source>
</reference>
<dbReference type="CDD" id="cd18580">
    <property type="entry name" value="ABC_6TM_ABCC_D2"/>
    <property type="match status" value="1"/>
</dbReference>
<keyword evidence="7 9" id="KW-0472">Membrane</keyword>